<organism evidence="3 4">
    <name type="scientific">Actinomadura algeriensis</name>
    <dbReference type="NCBI Taxonomy" id="1679523"/>
    <lineage>
        <taxon>Bacteria</taxon>
        <taxon>Bacillati</taxon>
        <taxon>Actinomycetota</taxon>
        <taxon>Actinomycetes</taxon>
        <taxon>Streptosporangiales</taxon>
        <taxon>Thermomonosporaceae</taxon>
        <taxon>Actinomadura</taxon>
    </lineage>
</organism>
<evidence type="ECO:0008006" key="5">
    <source>
        <dbReference type="Google" id="ProtNLM"/>
    </source>
</evidence>
<sequence length="337" mass="36126">MTSRPTDHPTDDLVRTLARVRDDAVTGYADRPAARALLDEITATPPAEDAPAAPARRRFPRLAVRLAAVGALAAAATAGVSVVVTDDQGRPRAPIPVVGSVAHASEILDSAAAAAKARPYTAPEAEQWLYTKVRMKGAAEPSGAVTGGPYVTKSWEYWRRVDGKHQYAAYENGKLNESPVSEKGPRASRFDPLPTDPDELLRKIGARPGEPDDLAFGTLVTILAENLHPPKIEAAVFQAMKRISGVTAAEGTVDAAGRPAITLGLTQKEGWVRQEVMLDPETYRYRGERVITVADHVHEGDEGDDGDKSRSVIKSGTLQYEQVRVAAAIVDEPGERS</sequence>
<gene>
    <name evidence="3" type="ORF">H4W34_003722</name>
</gene>
<dbReference type="Proteomes" id="UP000627838">
    <property type="component" value="Unassembled WGS sequence"/>
</dbReference>
<dbReference type="RefSeq" id="WP_192760354.1">
    <property type="nucleotide sequence ID" value="NZ_JADBDZ010000001.1"/>
</dbReference>
<keyword evidence="2" id="KW-0812">Transmembrane</keyword>
<keyword evidence="2" id="KW-1133">Transmembrane helix</keyword>
<comment type="caution">
    <text evidence="3">The sequence shown here is derived from an EMBL/GenBank/DDBJ whole genome shotgun (WGS) entry which is preliminary data.</text>
</comment>
<accession>A0ABR9JTJ3</accession>
<dbReference type="InterPro" id="IPR047789">
    <property type="entry name" value="CU044_5270-like"/>
</dbReference>
<dbReference type="EMBL" id="JADBDZ010000001">
    <property type="protein sequence ID" value="MBE1533889.1"/>
    <property type="molecule type" value="Genomic_DNA"/>
</dbReference>
<keyword evidence="4" id="KW-1185">Reference proteome</keyword>
<feature type="transmembrane region" description="Helical" evidence="2">
    <location>
        <begin position="62"/>
        <end position="84"/>
    </location>
</feature>
<dbReference type="NCBIfam" id="NF038083">
    <property type="entry name" value="CU044_5270_fam"/>
    <property type="match status" value="1"/>
</dbReference>
<name>A0ABR9JTJ3_9ACTN</name>
<reference evidence="3 4" key="1">
    <citation type="submission" date="2020-10" db="EMBL/GenBank/DDBJ databases">
        <title>Sequencing the genomes of 1000 actinobacteria strains.</title>
        <authorList>
            <person name="Klenk H.-P."/>
        </authorList>
    </citation>
    <scope>NUCLEOTIDE SEQUENCE [LARGE SCALE GENOMIC DNA]</scope>
    <source>
        <strain evidence="3 4">DSM 46744</strain>
    </source>
</reference>
<evidence type="ECO:0000256" key="2">
    <source>
        <dbReference type="SAM" id="Phobius"/>
    </source>
</evidence>
<protein>
    <recommendedName>
        <fullName evidence="5">CU044_5270 family protein</fullName>
    </recommendedName>
</protein>
<proteinExistence type="predicted"/>
<evidence type="ECO:0000313" key="3">
    <source>
        <dbReference type="EMBL" id="MBE1533889.1"/>
    </source>
</evidence>
<keyword evidence="2" id="KW-0472">Membrane</keyword>
<feature type="region of interest" description="Disordered" evidence="1">
    <location>
        <begin position="176"/>
        <end position="196"/>
    </location>
</feature>
<evidence type="ECO:0000256" key="1">
    <source>
        <dbReference type="SAM" id="MobiDB-lite"/>
    </source>
</evidence>
<evidence type="ECO:0000313" key="4">
    <source>
        <dbReference type="Proteomes" id="UP000627838"/>
    </source>
</evidence>